<dbReference type="PROSITE" id="PS50075">
    <property type="entry name" value="CARRIER"/>
    <property type="match status" value="1"/>
</dbReference>
<protein>
    <recommendedName>
        <fullName evidence="4">Carrier domain-containing protein</fullName>
    </recommendedName>
</protein>
<dbReference type="Pfam" id="PF00501">
    <property type="entry name" value="AMP-binding"/>
    <property type="match status" value="2"/>
</dbReference>
<dbReference type="Gene3D" id="3.40.50.1820">
    <property type="entry name" value="alpha/beta hydrolase"/>
    <property type="match status" value="1"/>
</dbReference>
<dbReference type="InterPro" id="IPR001031">
    <property type="entry name" value="Thioesterase"/>
</dbReference>
<dbReference type="InterPro" id="IPR025110">
    <property type="entry name" value="AMP-bd_C"/>
</dbReference>
<dbReference type="InterPro" id="IPR036736">
    <property type="entry name" value="ACP-like_sf"/>
</dbReference>
<evidence type="ECO:0000313" key="5">
    <source>
        <dbReference type="EMBL" id="KYO55342.1"/>
    </source>
</evidence>
<dbReference type="SUPFAM" id="SSF53335">
    <property type="entry name" value="S-adenosyl-L-methionine-dependent methyltransferases"/>
    <property type="match status" value="1"/>
</dbReference>
<dbReference type="PANTHER" id="PTHR45527">
    <property type="entry name" value="NONRIBOSOMAL PEPTIDE SYNTHETASE"/>
    <property type="match status" value="1"/>
</dbReference>
<dbReference type="Gene3D" id="3.30.300.30">
    <property type="match status" value="1"/>
</dbReference>
<keyword evidence="1" id="KW-0596">Phosphopantetheine</keyword>
<dbReference type="InterPro" id="IPR020806">
    <property type="entry name" value="PKS_PP-bd"/>
</dbReference>
<dbReference type="CDD" id="cd02440">
    <property type="entry name" value="AdoMet_MTases"/>
    <property type="match status" value="1"/>
</dbReference>
<dbReference type="SUPFAM" id="SSF47336">
    <property type="entry name" value="ACP-like"/>
    <property type="match status" value="1"/>
</dbReference>
<dbReference type="InterPro" id="IPR009081">
    <property type="entry name" value="PP-bd_ACP"/>
</dbReference>
<accession>A0A162LKE3</accession>
<dbReference type="InterPro" id="IPR042099">
    <property type="entry name" value="ANL_N_sf"/>
</dbReference>
<dbReference type="Gene3D" id="1.10.1200.10">
    <property type="entry name" value="ACP-like"/>
    <property type="match status" value="1"/>
</dbReference>
<feature type="domain" description="Carrier" evidence="4">
    <location>
        <begin position="813"/>
        <end position="888"/>
    </location>
</feature>
<keyword evidence="2" id="KW-0597">Phosphoprotein</keyword>
<dbReference type="GO" id="GO:0016874">
    <property type="term" value="F:ligase activity"/>
    <property type="evidence" value="ECO:0007669"/>
    <property type="project" value="UniProtKB-KW"/>
</dbReference>
<dbReference type="RefSeq" id="WP_062762381.1">
    <property type="nucleotide sequence ID" value="NZ_CP121042.1"/>
</dbReference>
<sequence length="1171" mass="123691">MKIGDLLLDDITPGPRPAEAPAPAVEGTVVDAILRRAAAHPDRMAVQDEDGAVSYAGLVADARAIAGVIAAAGLHDEARVGVMTGRSRQYIAAVLGVMMARAAFVPLDPAMPLPRRQMIARAAGLAMIIADRDRMGDARRLAWSCPDIAHLVCPDLDDVDSPTEAHGARMNAELWDHLAGSAADDVAAAGWRSPFTGQPIAETVMAEFGQAAAGKLSGLVTPASRVLEIGCASGFTLRALAPLAGPYLATDISRRAVERAGGVARRLGLDRVDLKPMAAHDLDLLAGREFDLIVLNSVIESFPGFGYLADVLTRAAGLLAPGGAIFLGNIRDPDRRDAFLDDLAGFARSHAGDAQIGTRLDAADDLFVPRRFFEDWAARHGGFRVTASALEVPGFDLAPYVYDLVLTRDEAAPAAPPRHSHHGRAALAKAASGPLPAAPTPDMLAYVVFTSGTTGTPKGAMIEHGSLANLAMAAAQVFYAPLQPSDTRPLDLCCIAPFAFDASIIQTLPVLAQGHRLHLPDDDTRRDPALLDAFLRARNIAMIDLTPSQFTLLLDHWKTSGTHAPVLQVVLGGEPVTTALVERIFADPAHAGLRLINAYGPTECCVGAAAHAMTAHGWREILPPPIGRPFPGVVIEIRDAAGRPVPPGVAGEIVIGGRGVGRGYLGAAGAAADRFETDATGRRWYRTGDMGRSLAGGAIAFIGREDGQVKIRGNRIELGEVESALLAHPFIRAAVATLADGALLAHIVPRPGFDEARCRADLEARLPAVMIPSRILVIDEIPLTVNGKVDTARLPRPAPAGTDRPAATAPLRPLADETERRVARIMGEVLEVAVDDAAADFFRLGGHSVLAVQLVDRLRRDFGVKLPLSDLFAHATVEGLARRLARQARARPDRLVVVNAAGHLPPIVCFHPVGGNVLCYQALAAGLGPDQPVAMVEAAGLEADDTPEPSVEDMVAATLNDITRFAAGRPLHLAGWSFGGLLATEAARRLDQAGSPTGRVLLFDAVASPDPIRDMLAKDDADYLATLFAGMGIADAATFRALAPEARLDLLIDRGKTALGLPNGVDRDAMRRLLAVFQNNAVAAIRYRVPRLDRLSALLVRPRTPSAQAPGLPGDPWNGWRDRFGAGVTLAWMDGDHASMMMPPHVEVLAGLVRGYLEGDATGDRGATGHE</sequence>
<dbReference type="PROSITE" id="PS00012">
    <property type="entry name" value="PHOSPHOPANTETHEINE"/>
    <property type="match status" value="1"/>
</dbReference>
<dbReference type="InterPro" id="IPR000873">
    <property type="entry name" value="AMP-dep_synth/lig_dom"/>
</dbReference>
<dbReference type="EMBL" id="LPZR01000067">
    <property type="protein sequence ID" value="KYO55342.1"/>
    <property type="molecule type" value="Genomic_DNA"/>
</dbReference>
<dbReference type="SUPFAM" id="SSF53474">
    <property type="entry name" value="alpha/beta-Hydrolases"/>
    <property type="match status" value="1"/>
</dbReference>
<keyword evidence="3" id="KW-0677">Repeat</keyword>
<dbReference type="SMART" id="SM00824">
    <property type="entry name" value="PKS_TE"/>
    <property type="match status" value="1"/>
</dbReference>
<dbReference type="GO" id="GO:0031177">
    <property type="term" value="F:phosphopantetheine binding"/>
    <property type="evidence" value="ECO:0007669"/>
    <property type="project" value="InterPro"/>
</dbReference>
<evidence type="ECO:0000313" key="6">
    <source>
        <dbReference type="Proteomes" id="UP000075787"/>
    </source>
</evidence>
<dbReference type="Pfam" id="PF08242">
    <property type="entry name" value="Methyltransf_12"/>
    <property type="match status" value="1"/>
</dbReference>
<evidence type="ECO:0000256" key="2">
    <source>
        <dbReference type="ARBA" id="ARBA00022553"/>
    </source>
</evidence>
<gene>
    <name evidence="5" type="ORF">AUP44_23920</name>
</gene>
<dbReference type="InterPro" id="IPR029063">
    <property type="entry name" value="SAM-dependent_MTases_sf"/>
</dbReference>
<dbReference type="GO" id="GO:0043041">
    <property type="term" value="P:amino acid activation for nonribosomal peptide biosynthetic process"/>
    <property type="evidence" value="ECO:0007669"/>
    <property type="project" value="TreeGrafter"/>
</dbReference>
<evidence type="ECO:0000256" key="3">
    <source>
        <dbReference type="ARBA" id="ARBA00022737"/>
    </source>
</evidence>
<proteinExistence type="predicted"/>
<dbReference type="SMART" id="SM00823">
    <property type="entry name" value="PKS_PP"/>
    <property type="match status" value="1"/>
</dbReference>
<dbReference type="InterPro" id="IPR013217">
    <property type="entry name" value="Methyltransf_12"/>
</dbReference>
<reference evidence="5 6" key="1">
    <citation type="submission" date="2015-12" db="EMBL/GenBank/DDBJ databases">
        <title>Genome sequence of Tistrella mobilis MCCC 1A02139.</title>
        <authorList>
            <person name="Lu L."/>
            <person name="Lai Q."/>
            <person name="Shao Z."/>
            <person name="Qian P."/>
        </authorList>
    </citation>
    <scope>NUCLEOTIDE SEQUENCE [LARGE SCALE GENOMIC DNA]</scope>
    <source>
        <strain evidence="5 6">MCCC 1A02139</strain>
    </source>
</reference>
<organism evidence="5 6">
    <name type="scientific">Tistrella mobilis</name>
    <dbReference type="NCBI Taxonomy" id="171437"/>
    <lineage>
        <taxon>Bacteria</taxon>
        <taxon>Pseudomonadati</taxon>
        <taxon>Pseudomonadota</taxon>
        <taxon>Alphaproteobacteria</taxon>
        <taxon>Geminicoccales</taxon>
        <taxon>Geminicoccaceae</taxon>
        <taxon>Tistrella</taxon>
    </lineage>
</organism>
<dbReference type="Pfam" id="PF13193">
    <property type="entry name" value="AMP-binding_C"/>
    <property type="match status" value="1"/>
</dbReference>
<dbReference type="GO" id="GO:0072330">
    <property type="term" value="P:monocarboxylic acid biosynthetic process"/>
    <property type="evidence" value="ECO:0007669"/>
    <property type="project" value="UniProtKB-ARBA"/>
</dbReference>
<dbReference type="InterPro" id="IPR029058">
    <property type="entry name" value="AB_hydrolase_fold"/>
</dbReference>
<evidence type="ECO:0000256" key="1">
    <source>
        <dbReference type="ARBA" id="ARBA00022450"/>
    </source>
</evidence>
<name>A0A162LKE3_9PROT</name>
<dbReference type="InterPro" id="IPR020802">
    <property type="entry name" value="TesA-like"/>
</dbReference>
<dbReference type="InterPro" id="IPR006162">
    <property type="entry name" value="Ppantetheine_attach_site"/>
</dbReference>
<dbReference type="OrthoDB" id="9770470at2"/>
<dbReference type="GeneID" id="97239105"/>
<dbReference type="GO" id="GO:0005737">
    <property type="term" value="C:cytoplasm"/>
    <property type="evidence" value="ECO:0007669"/>
    <property type="project" value="TreeGrafter"/>
</dbReference>
<dbReference type="AlphaFoldDB" id="A0A162LKE3"/>
<dbReference type="GO" id="GO:0044550">
    <property type="term" value="P:secondary metabolite biosynthetic process"/>
    <property type="evidence" value="ECO:0007669"/>
    <property type="project" value="TreeGrafter"/>
</dbReference>
<dbReference type="FunFam" id="1.10.1200.10:FF:000016">
    <property type="entry name" value="Non-ribosomal peptide synthase"/>
    <property type="match status" value="1"/>
</dbReference>
<dbReference type="InterPro" id="IPR045851">
    <property type="entry name" value="AMP-bd_C_sf"/>
</dbReference>
<comment type="caution">
    <text evidence="5">The sequence shown here is derived from an EMBL/GenBank/DDBJ whole genome shotgun (WGS) entry which is preliminary data.</text>
</comment>
<dbReference type="PROSITE" id="PS00455">
    <property type="entry name" value="AMP_BINDING"/>
    <property type="match status" value="1"/>
</dbReference>
<dbReference type="PANTHER" id="PTHR45527:SF1">
    <property type="entry name" value="FATTY ACID SYNTHASE"/>
    <property type="match status" value="1"/>
</dbReference>
<dbReference type="Proteomes" id="UP000075787">
    <property type="component" value="Unassembled WGS sequence"/>
</dbReference>
<dbReference type="Pfam" id="PF00550">
    <property type="entry name" value="PP-binding"/>
    <property type="match status" value="1"/>
</dbReference>
<dbReference type="Pfam" id="PF00975">
    <property type="entry name" value="Thioesterase"/>
    <property type="match status" value="1"/>
</dbReference>
<dbReference type="Gene3D" id="3.40.50.150">
    <property type="entry name" value="Vaccinia Virus protein VP39"/>
    <property type="match status" value="1"/>
</dbReference>
<evidence type="ECO:0000259" key="4">
    <source>
        <dbReference type="PROSITE" id="PS50075"/>
    </source>
</evidence>
<dbReference type="Gene3D" id="3.40.50.12780">
    <property type="entry name" value="N-terminal domain of ligase-like"/>
    <property type="match status" value="2"/>
</dbReference>
<dbReference type="SUPFAM" id="SSF56801">
    <property type="entry name" value="Acetyl-CoA synthetase-like"/>
    <property type="match status" value="1"/>
</dbReference>
<dbReference type="InterPro" id="IPR020845">
    <property type="entry name" value="AMP-binding_CS"/>
</dbReference>